<evidence type="ECO:0000313" key="3">
    <source>
        <dbReference type="EMBL" id="ORB05034.1"/>
    </source>
</evidence>
<dbReference type="Proteomes" id="UP000192760">
    <property type="component" value="Unassembled WGS sequence"/>
</dbReference>
<feature type="domain" description="Hemerythrin-like" evidence="1">
    <location>
        <begin position="8"/>
        <end position="119"/>
    </location>
</feature>
<evidence type="ECO:0000313" key="4">
    <source>
        <dbReference type="Proteomes" id="UP000192760"/>
    </source>
</evidence>
<reference evidence="3 4" key="1">
    <citation type="submission" date="2017-02" db="EMBL/GenBank/DDBJ databases">
        <title>The new phylogeny of genus Mycobacterium.</title>
        <authorList>
            <person name="Tortoli E."/>
            <person name="Trovato A."/>
            <person name="Cirillo D.M."/>
        </authorList>
    </citation>
    <scope>NUCLEOTIDE SEQUENCE [LARGE SCALE GENOMIC DNA]</scope>
    <source>
        <strain evidence="3 4">DSM 45255</strain>
    </source>
</reference>
<protein>
    <submittedName>
        <fullName evidence="3">Hemerythrin</fullName>
    </submittedName>
</protein>
<organism evidence="3 4">
    <name type="scientific">Mycobacterium mantenii</name>
    <dbReference type="NCBI Taxonomy" id="560555"/>
    <lineage>
        <taxon>Bacteria</taxon>
        <taxon>Bacillati</taxon>
        <taxon>Actinomycetota</taxon>
        <taxon>Actinomycetes</taxon>
        <taxon>Mycobacteriales</taxon>
        <taxon>Mycobacteriaceae</taxon>
        <taxon>Mycobacterium</taxon>
        <taxon>Mycobacterium avium complex (MAC)</taxon>
    </lineage>
</organism>
<dbReference type="EMBL" id="MVHW01000016">
    <property type="protein sequence ID" value="ORB05034.1"/>
    <property type="molecule type" value="Genomic_DNA"/>
</dbReference>
<keyword evidence="5" id="KW-1185">Reference proteome</keyword>
<reference evidence="2 5" key="2">
    <citation type="journal article" date="2019" name="Emerg. Microbes Infect.">
        <title>Comprehensive subspecies identification of 175 nontuberculous mycobacteria species based on 7547 genomic profiles.</title>
        <authorList>
            <person name="Matsumoto Y."/>
            <person name="Kinjo T."/>
            <person name="Motooka D."/>
            <person name="Nabeya D."/>
            <person name="Jung N."/>
            <person name="Uechi K."/>
            <person name="Horii T."/>
            <person name="Iida T."/>
            <person name="Fujita J."/>
            <person name="Nakamura S."/>
        </authorList>
    </citation>
    <scope>NUCLEOTIDE SEQUENCE [LARGE SCALE GENOMIC DNA]</scope>
    <source>
        <strain evidence="2 5">JCM 18113</strain>
    </source>
</reference>
<dbReference type="RefSeq" id="WP_083095638.1">
    <property type="nucleotide sequence ID" value="NZ_AP022590.1"/>
</dbReference>
<evidence type="ECO:0000259" key="1">
    <source>
        <dbReference type="Pfam" id="PF01814"/>
    </source>
</evidence>
<reference evidence="2" key="3">
    <citation type="submission" date="2020-02" db="EMBL/GenBank/DDBJ databases">
        <authorList>
            <person name="Matsumoto Y."/>
            <person name="Motooka D."/>
            <person name="Nakamura S."/>
        </authorList>
    </citation>
    <scope>NUCLEOTIDE SEQUENCE</scope>
    <source>
        <strain evidence="2">JCM 18113</strain>
    </source>
</reference>
<accession>A0A1X0FTC4</accession>
<dbReference type="Pfam" id="PF01814">
    <property type="entry name" value="Hemerythrin"/>
    <property type="match status" value="1"/>
</dbReference>
<dbReference type="EMBL" id="AP022590">
    <property type="protein sequence ID" value="BBY37965.1"/>
    <property type="molecule type" value="Genomic_DNA"/>
</dbReference>
<gene>
    <name evidence="3" type="ORF">BST30_14995</name>
    <name evidence="2" type="ORF">MMAN_20990</name>
</gene>
<dbReference type="Gene3D" id="1.20.120.520">
    <property type="entry name" value="nmb1532 protein domain like"/>
    <property type="match status" value="1"/>
</dbReference>
<evidence type="ECO:0000313" key="2">
    <source>
        <dbReference type="EMBL" id="BBY37965.1"/>
    </source>
</evidence>
<dbReference type="Proteomes" id="UP000465812">
    <property type="component" value="Chromosome"/>
</dbReference>
<name>A0A1X0FTC4_MYCNT</name>
<sequence>MPGEVLSAALMRQHREVNAEIELFIEKLGADGLQPELLTSMLEALRRHIYLEEVFVFPPIRETGIVMPIFVMMREHGQLWRTMETLAPLLADGRDSLRLKDTCNQLLDQLHRHNFKEEPLVYLHADYHLPAPTSAELSRFLVTGCIPDGWVCQQAGTKRSR</sequence>
<dbReference type="AlphaFoldDB" id="A0A1X0FTC4"/>
<dbReference type="InterPro" id="IPR012312">
    <property type="entry name" value="Hemerythrin-like"/>
</dbReference>
<proteinExistence type="predicted"/>
<evidence type="ECO:0000313" key="5">
    <source>
        <dbReference type="Proteomes" id="UP000465812"/>
    </source>
</evidence>